<feature type="binding site" evidence="6">
    <location>
        <begin position="265"/>
        <end position="271"/>
    </location>
    <ligand>
        <name>GTP</name>
        <dbReference type="ChEBI" id="CHEBI:37565"/>
    </ligand>
</feature>
<feature type="binding site" evidence="6">
    <location>
        <position position="21"/>
    </location>
    <ligand>
        <name>(6S)-5-formyl-5,6,7,8-tetrahydrofolate</name>
        <dbReference type="ChEBI" id="CHEBI:57457"/>
    </ligand>
</feature>
<dbReference type="EC" id="3.6.-.-" evidence="6"/>
<dbReference type="Pfam" id="PF10396">
    <property type="entry name" value="TrmE_N"/>
    <property type="match status" value="1"/>
</dbReference>
<feature type="binding site" evidence="6">
    <location>
        <position position="473"/>
    </location>
    <ligand>
        <name>(6S)-5-formyl-5,6,7,8-tetrahydrofolate</name>
        <dbReference type="ChEBI" id="CHEBI:57457"/>
    </ligand>
</feature>
<dbReference type="NCBIfam" id="TIGR00450">
    <property type="entry name" value="mnmE_trmE_thdF"/>
    <property type="match status" value="1"/>
</dbReference>
<dbReference type="Gene3D" id="1.20.120.430">
    <property type="entry name" value="tRNA modification GTPase MnmE domain 2"/>
    <property type="match status" value="1"/>
</dbReference>
<dbReference type="EMBL" id="JACRSX010000031">
    <property type="protein sequence ID" value="MBC8563613.1"/>
    <property type="molecule type" value="Genomic_DNA"/>
</dbReference>
<dbReference type="NCBIfam" id="TIGR00231">
    <property type="entry name" value="small_GTP"/>
    <property type="match status" value="1"/>
</dbReference>
<feature type="binding site" evidence="6">
    <location>
        <position position="140"/>
    </location>
    <ligand>
        <name>(6S)-5-formyl-5,6,7,8-tetrahydrofolate</name>
        <dbReference type="ChEBI" id="CHEBI:57457"/>
    </ligand>
</feature>
<organism evidence="9 10">
    <name type="scientific">Jutongia huaianensis</name>
    <dbReference type="NCBI Taxonomy" id="2763668"/>
    <lineage>
        <taxon>Bacteria</taxon>
        <taxon>Bacillati</taxon>
        <taxon>Bacillota</taxon>
        <taxon>Clostridia</taxon>
        <taxon>Lachnospirales</taxon>
        <taxon>Lachnospiraceae</taxon>
        <taxon>Jutongia</taxon>
    </lineage>
</organism>
<keyword evidence="3 6" id="KW-0547">Nucleotide-binding</keyword>
<dbReference type="InterPro" id="IPR025867">
    <property type="entry name" value="MnmE_helical"/>
</dbReference>
<sequence length="473" mass="53349">MQEETIAGIASGMGGGISIIRISGENALQVVGSIFRTKKYLSNLQKEEKKNIIWKSDYFEKKETHTVHYGFIVNDQEEILDEVIVVLMKEPNSYTKEDVVEIDTHGGNYVVKKILNELLHHGARLAEPGEFTKRAFLNGRIDLSQAEAVMKLISSQNDFSYQSALNQLEGEVSQYIEKIRQDILHQLGYIEAALDDPEHISLDGFAEQLREIMIGHIQKLNKLLLNFDDGRMKSEGINTVIVGKPNAGKSSLMNLMLQQERAIVTNIAGTTRDVLEEKVVLGNIILNLIDTAGIHETEDIVENMGVDKAVDYIEKADFIIYVMDASDKLNEADEQIIQLLQDKKGIILFNKSDLNLVLNEKEINSRLNWTIIPFSNETKQGLEQLKEYITNSFLKGDIQYNDQVYITSVRHKNAVESAVQSLEQVVQTIDDGMPEDFYTIDMMEAYQSLGLINGETASEDLVNKIFSDFCMGK</sequence>
<feature type="binding site" evidence="6">
    <location>
        <position position="270"/>
    </location>
    <ligand>
        <name>K(+)</name>
        <dbReference type="ChEBI" id="CHEBI:29103"/>
    </ligand>
</feature>
<dbReference type="PRINTS" id="PR00326">
    <property type="entry name" value="GTP1OBG"/>
</dbReference>
<evidence type="ECO:0000313" key="10">
    <source>
        <dbReference type="Proteomes" id="UP000606193"/>
    </source>
</evidence>
<feature type="binding site" evidence="6">
    <location>
        <begin position="290"/>
        <end position="293"/>
    </location>
    <ligand>
        <name>GTP</name>
        <dbReference type="ChEBI" id="CHEBI:37565"/>
    </ligand>
</feature>
<evidence type="ECO:0000256" key="4">
    <source>
        <dbReference type="ARBA" id="ARBA00022958"/>
    </source>
</evidence>
<dbReference type="SUPFAM" id="SSF52540">
    <property type="entry name" value="P-loop containing nucleoside triphosphate hydrolases"/>
    <property type="match status" value="1"/>
</dbReference>
<keyword evidence="6" id="KW-0963">Cytoplasm</keyword>
<evidence type="ECO:0000313" key="9">
    <source>
        <dbReference type="EMBL" id="MBC8563613.1"/>
    </source>
</evidence>
<evidence type="ECO:0000259" key="8">
    <source>
        <dbReference type="PROSITE" id="PS51709"/>
    </source>
</evidence>
<dbReference type="InterPro" id="IPR004520">
    <property type="entry name" value="GTPase_MnmE"/>
</dbReference>
<feature type="binding site" evidence="6">
    <location>
        <position position="101"/>
    </location>
    <ligand>
        <name>(6S)-5-formyl-5,6,7,8-tetrahydrofolate</name>
        <dbReference type="ChEBI" id="CHEBI:57457"/>
    </ligand>
</feature>
<evidence type="ECO:0000256" key="3">
    <source>
        <dbReference type="ARBA" id="ARBA00022741"/>
    </source>
</evidence>
<keyword evidence="6" id="KW-0460">Magnesium</keyword>
<dbReference type="InterPro" id="IPR027417">
    <property type="entry name" value="P-loop_NTPase"/>
</dbReference>
<dbReference type="CDD" id="cd14858">
    <property type="entry name" value="TrmE_N"/>
    <property type="match status" value="1"/>
</dbReference>
<proteinExistence type="inferred from homology"/>
<dbReference type="HAMAP" id="MF_00379">
    <property type="entry name" value="GTPase_MnmE"/>
    <property type="match status" value="1"/>
</dbReference>
<comment type="caution">
    <text evidence="9">The sequence shown here is derived from an EMBL/GenBank/DDBJ whole genome shotgun (WGS) entry which is preliminary data.</text>
</comment>
<comment type="caution">
    <text evidence="6">Lacks conserved residue(s) required for the propagation of feature annotation.</text>
</comment>
<dbReference type="CDD" id="cd04164">
    <property type="entry name" value="trmE"/>
    <property type="match status" value="1"/>
</dbReference>
<evidence type="ECO:0000256" key="7">
    <source>
        <dbReference type="RuleBase" id="RU003313"/>
    </source>
</evidence>
<name>A0ABR7N4S4_9FIRM</name>
<feature type="binding site" evidence="6">
    <location>
        <position position="265"/>
    </location>
    <ligand>
        <name>K(+)</name>
        <dbReference type="ChEBI" id="CHEBI:29103"/>
    </ligand>
</feature>
<evidence type="ECO:0000256" key="6">
    <source>
        <dbReference type="HAMAP-Rule" id="MF_00379"/>
    </source>
</evidence>
<keyword evidence="10" id="KW-1185">Reference proteome</keyword>
<feature type="binding site" evidence="6">
    <location>
        <position position="267"/>
    </location>
    <ligand>
        <name>K(+)</name>
        <dbReference type="ChEBI" id="CHEBI:29103"/>
    </ligand>
</feature>
<evidence type="ECO:0000256" key="1">
    <source>
        <dbReference type="ARBA" id="ARBA00011043"/>
    </source>
</evidence>
<dbReference type="InterPro" id="IPR006073">
    <property type="entry name" value="GTP-bd"/>
</dbReference>
<feature type="domain" description="TrmE-type G" evidence="8">
    <location>
        <begin position="236"/>
        <end position="394"/>
    </location>
</feature>
<accession>A0ABR7N4S4</accession>
<dbReference type="Proteomes" id="UP000606193">
    <property type="component" value="Unassembled WGS sequence"/>
</dbReference>
<dbReference type="InterPro" id="IPR005225">
    <property type="entry name" value="Small_GTP-bd"/>
</dbReference>
<dbReference type="InterPro" id="IPR031168">
    <property type="entry name" value="G_TrmE"/>
</dbReference>
<comment type="function">
    <text evidence="6">Exhibits a very high intrinsic GTPase hydrolysis rate. Involved in the addition of a carboxymethylaminomethyl (cmnm) group at the wobble position (U34) of certain tRNAs, forming tRNA-cmnm(5)s(2)U34.</text>
</comment>
<dbReference type="RefSeq" id="WP_249298610.1">
    <property type="nucleotide sequence ID" value="NZ_JACRSX010000031.1"/>
</dbReference>
<dbReference type="PANTHER" id="PTHR42714:SF2">
    <property type="entry name" value="TRNA MODIFICATION GTPASE GTPBP3, MITOCHONDRIAL"/>
    <property type="match status" value="1"/>
</dbReference>
<dbReference type="Gene3D" id="3.40.50.300">
    <property type="entry name" value="P-loop containing nucleotide triphosphate hydrolases"/>
    <property type="match status" value="1"/>
</dbReference>
<keyword evidence="5 6" id="KW-0342">GTP-binding</keyword>
<feature type="binding site" evidence="6">
    <location>
        <begin position="246"/>
        <end position="251"/>
    </location>
    <ligand>
        <name>GTP</name>
        <dbReference type="ChEBI" id="CHEBI:37565"/>
    </ligand>
</feature>
<dbReference type="InterPro" id="IPR018948">
    <property type="entry name" value="GTP-bd_TrmE_N"/>
</dbReference>
<feature type="binding site" evidence="6">
    <location>
        <position position="246"/>
    </location>
    <ligand>
        <name>K(+)</name>
        <dbReference type="ChEBI" id="CHEBI:29103"/>
    </ligand>
</feature>
<feature type="binding site" evidence="6">
    <location>
        <position position="250"/>
    </location>
    <ligand>
        <name>Mg(2+)</name>
        <dbReference type="ChEBI" id="CHEBI:18420"/>
    </ligand>
</feature>
<comment type="cofactor">
    <cofactor evidence="6">
        <name>K(+)</name>
        <dbReference type="ChEBI" id="CHEBI:29103"/>
    </cofactor>
    <text evidence="6">Binds 1 potassium ion per subunit.</text>
</comment>
<evidence type="ECO:0000256" key="2">
    <source>
        <dbReference type="ARBA" id="ARBA00022694"/>
    </source>
</evidence>
<dbReference type="PROSITE" id="PS51709">
    <property type="entry name" value="G_TRME"/>
    <property type="match status" value="1"/>
</dbReference>
<dbReference type="InterPro" id="IPR027368">
    <property type="entry name" value="MnmE_dom2"/>
</dbReference>
<dbReference type="Gene3D" id="3.30.1360.120">
    <property type="entry name" value="Probable tRNA modification gtpase trme, domain 1"/>
    <property type="match status" value="1"/>
</dbReference>
<dbReference type="InterPro" id="IPR027266">
    <property type="entry name" value="TrmE/GcvT-like"/>
</dbReference>
<dbReference type="PANTHER" id="PTHR42714">
    <property type="entry name" value="TRNA MODIFICATION GTPASE GTPBP3"/>
    <property type="match status" value="1"/>
</dbReference>
<keyword evidence="4 6" id="KW-0630">Potassium</keyword>
<comment type="similarity">
    <text evidence="1 6 7">Belongs to the TRAFAC class TrmE-Era-EngA-EngB-Septin-like GTPase superfamily. TrmE GTPase family.</text>
</comment>
<keyword evidence="2 6" id="KW-0819">tRNA processing</keyword>
<comment type="subcellular location">
    <subcellularLocation>
        <location evidence="6">Cytoplasm</location>
    </subcellularLocation>
</comment>
<gene>
    <name evidence="6 9" type="primary">mnmE</name>
    <name evidence="6" type="synonym">trmE</name>
    <name evidence="9" type="ORF">H8704_13485</name>
</gene>
<reference evidence="9 10" key="1">
    <citation type="submission" date="2020-08" db="EMBL/GenBank/DDBJ databases">
        <title>Genome public.</title>
        <authorList>
            <person name="Liu C."/>
            <person name="Sun Q."/>
        </authorList>
    </citation>
    <scope>NUCLEOTIDE SEQUENCE [LARGE SCALE GENOMIC DNA]</scope>
    <source>
        <strain evidence="9 10">NSJ-37</strain>
    </source>
</reference>
<keyword evidence="6" id="KW-0479">Metal-binding</keyword>
<protein>
    <recommendedName>
        <fullName evidence="6">tRNA modification GTPase MnmE</fullName>
        <ecNumber evidence="6">3.6.-.-</ecNumber>
    </recommendedName>
</protein>
<keyword evidence="6" id="KW-0378">Hydrolase</keyword>
<evidence type="ECO:0000256" key="5">
    <source>
        <dbReference type="ARBA" id="ARBA00023134"/>
    </source>
</evidence>
<dbReference type="Pfam" id="PF12631">
    <property type="entry name" value="MnmE_helical"/>
    <property type="match status" value="1"/>
</dbReference>
<dbReference type="Pfam" id="PF01926">
    <property type="entry name" value="MMR_HSR1"/>
    <property type="match status" value="1"/>
</dbReference>
<dbReference type="SUPFAM" id="SSF116878">
    <property type="entry name" value="TrmE connector domain"/>
    <property type="match status" value="1"/>
</dbReference>
<feature type="binding site" evidence="6">
    <location>
        <position position="271"/>
    </location>
    <ligand>
        <name>Mg(2+)</name>
        <dbReference type="ChEBI" id="CHEBI:18420"/>
    </ligand>
</feature>
<comment type="subunit">
    <text evidence="6">Homodimer. Heterotetramer of two MnmE and two MnmG subunits.</text>
</comment>